<evidence type="ECO:0000256" key="6">
    <source>
        <dbReference type="SAM" id="Phobius"/>
    </source>
</evidence>
<accession>A0A4V6RQM0</accession>
<dbReference type="Gene3D" id="1.20.1250.20">
    <property type="entry name" value="MFS general substrate transporter like domains"/>
    <property type="match status" value="1"/>
</dbReference>
<dbReference type="RefSeq" id="XP_033422340.1">
    <property type="nucleotide sequence ID" value="XM_033574322.1"/>
</dbReference>
<keyword evidence="10" id="KW-1185">Reference proteome</keyword>
<feature type="transmembrane region" description="Helical" evidence="6">
    <location>
        <begin position="85"/>
        <end position="105"/>
    </location>
</feature>
<evidence type="ECO:0000256" key="5">
    <source>
        <dbReference type="ARBA" id="ARBA00023136"/>
    </source>
</evidence>
<keyword evidence="3 6" id="KW-0812">Transmembrane</keyword>
<name>A0A4V6RQM0_9EURO</name>
<dbReference type="Proteomes" id="UP000308092">
    <property type="component" value="Unassembled WGS sequence"/>
</dbReference>
<evidence type="ECO:0000313" key="10">
    <source>
        <dbReference type="Proteomes" id="UP000308092"/>
    </source>
</evidence>
<dbReference type="PANTHER" id="PTHR48022:SF68">
    <property type="entry name" value="MAJOR FACILITATOR SUPERFAMILY (MFS) PROFILE DOMAIN-CONTAINING PROTEIN-RELATED"/>
    <property type="match status" value="1"/>
</dbReference>
<dbReference type="OrthoDB" id="6133115at2759"/>
<dbReference type="InterPro" id="IPR036259">
    <property type="entry name" value="MFS_trans_sf"/>
</dbReference>
<evidence type="ECO:0000256" key="4">
    <source>
        <dbReference type="ARBA" id="ARBA00022989"/>
    </source>
</evidence>
<reference evidence="8 11" key="2">
    <citation type="submission" date="2019-08" db="EMBL/GenBank/DDBJ databases">
        <title>The genome sequence of a newly discovered highly antifungal drug resistant Aspergillus species, Aspergillus tanneri NIH 1004.</title>
        <authorList>
            <person name="Mounaud S."/>
            <person name="Singh I."/>
            <person name="Joardar V."/>
            <person name="Pakala S."/>
            <person name="Pakala S."/>
            <person name="Venepally P."/>
            <person name="Chung J.K."/>
            <person name="Losada L."/>
            <person name="Nierman W.C."/>
        </authorList>
    </citation>
    <scope>NUCLEOTIDE SEQUENCE [LARGE SCALE GENOMIC DNA]</scope>
    <source>
        <strain evidence="8 11">NIH1004</strain>
    </source>
</reference>
<dbReference type="InterPro" id="IPR050360">
    <property type="entry name" value="MFS_Sugar_Transporters"/>
</dbReference>
<comment type="caution">
    <text evidence="9">The sequence shown here is derived from an EMBL/GenBank/DDBJ whole genome shotgun (WGS) entry which is preliminary data.</text>
</comment>
<dbReference type="InterPro" id="IPR020846">
    <property type="entry name" value="MFS_dom"/>
</dbReference>
<dbReference type="AlphaFoldDB" id="A0A4V6RQM0"/>
<evidence type="ECO:0000313" key="8">
    <source>
        <dbReference type="EMBL" id="KAA8642978.1"/>
    </source>
</evidence>
<keyword evidence="5 6" id="KW-0472">Membrane</keyword>
<evidence type="ECO:0000256" key="1">
    <source>
        <dbReference type="ARBA" id="ARBA00004141"/>
    </source>
</evidence>
<dbReference type="EMBL" id="SOSA01001151">
    <property type="protein sequence ID" value="THC87544.1"/>
    <property type="molecule type" value="Genomic_DNA"/>
</dbReference>
<evidence type="ECO:0000256" key="3">
    <source>
        <dbReference type="ARBA" id="ARBA00022692"/>
    </source>
</evidence>
<organism evidence="9 10">
    <name type="scientific">Aspergillus tanneri</name>
    <dbReference type="NCBI Taxonomy" id="1220188"/>
    <lineage>
        <taxon>Eukaryota</taxon>
        <taxon>Fungi</taxon>
        <taxon>Dikarya</taxon>
        <taxon>Ascomycota</taxon>
        <taxon>Pezizomycotina</taxon>
        <taxon>Eurotiomycetes</taxon>
        <taxon>Eurotiomycetidae</taxon>
        <taxon>Eurotiales</taxon>
        <taxon>Aspergillaceae</taxon>
        <taxon>Aspergillus</taxon>
        <taxon>Aspergillus subgen. Circumdati</taxon>
    </lineage>
</organism>
<dbReference type="PROSITE" id="PS50850">
    <property type="entry name" value="MFS"/>
    <property type="match status" value="1"/>
</dbReference>
<dbReference type="GO" id="GO:0016020">
    <property type="term" value="C:membrane"/>
    <property type="evidence" value="ECO:0007669"/>
    <property type="project" value="UniProtKB-SubCell"/>
</dbReference>
<dbReference type="SUPFAM" id="SSF103473">
    <property type="entry name" value="MFS general substrate transporter"/>
    <property type="match status" value="1"/>
</dbReference>
<reference evidence="9 10" key="1">
    <citation type="submission" date="2019-03" db="EMBL/GenBank/DDBJ databases">
        <title>The genome sequence of a newly discovered highly antifungal drug resistant Aspergillus species, Aspergillus tanneri NIH 1004.</title>
        <authorList>
            <person name="Mounaud S."/>
            <person name="Singh I."/>
            <person name="Joardar V."/>
            <person name="Pakala S."/>
            <person name="Pakala S."/>
            <person name="Venepally P."/>
            <person name="Hoover J."/>
            <person name="Nierman W."/>
            <person name="Chung J."/>
            <person name="Losada L."/>
        </authorList>
    </citation>
    <scope>NUCLEOTIDE SEQUENCE [LARGE SCALE GENOMIC DNA]</scope>
    <source>
        <strain evidence="9 10">NIH1004</strain>
    </source>
</reference>
<dbReference type="InterPro" id="IPR005828">
    <property type="entry name" value="MFS_sugar_transport-like"/>
</dbReference>
<dbReference type="GO" id="GO:0005351">
    <property type="term" value="F:carbohydrate:proton symporter activity"/>
    <property type="evidence" value="ECO:0007669"/>
    <property type="project" value="TreeGrafter"/>
</dbReference>
<feature type="transmembrane region" description="Helical" evidence="6">
    <location>
        <begin position="12"/>
        <end position="31"/>
    </location>
</feature>
<evidence type="ECO:0000259" key="7">
    <source>
        <dbReference type="PROSITE" id="PS50850"/>
    </source>
</evidence>
<dbReference type="EMBL" id="QUQM01000005">
    <property type="protein sequence ID" value="KAA8642978.1"/>
    <property type="molecule type" value="Genomic_DNA"/>
</dbReference>
<protein>
    <recommendedName>
        <fullName evidence="7">Major facilitator superfamily (MFS) profile domain-containing protein</fullName>
    </recommendedName>
</protein>
<dbReference type="GeneID" id="54332442"/>
<comment type="subcellular location">
    <subcellularLocation>
        <location evidence="1">Membrane</location>
        <topology evidence="1">Multi-pass membrane protein</topology>
    </subcellularLocation>
</comment>
<dbReference type="PANTHER" id="PTHR48022">
    <property type="entry name" value="PLASTIDIC GLUCOSE TRANSPORTER 4"/>
    <property type="match status" value="1"/>
</dbReference>
<gene>
    <name evidence="8" type="ORF">ATNIH1004_009740</name>
    <name evidence="9" type="ORF">EYZ11_013011</name>
</gene>
<dbReference type="Pfam" id="PF00083">
    <property type="entry name" value="Sugar_tr"/>
    <property type="match status" value="1"/>
</dbReference>
<evidence type="ECO:0000256" key="2">
    <source>
        <dbReference type="ARBA" id="ARBA00010992"/>
    </source>
</evidence>
<comment type="similarity">
    <text evidence="2">Belongs to the major facilitator superfamily. Sugar transporter (TC 2.A.1.1) family.</text>
</comment>
<proteinExistence type="inferred from homology"/>
<feature type="transmembrane region" description="Helical" evidence="6">
    <location>
        <begin position="51"/>
        <end position="73"/>
    </location>
</feature>
<dbReference type="Proteomes" id="UP000324241">
    <property type="component" value="Unassembled WGS sequence"/>
</dbReference>
<dbReference type="VEuPathDB" id="FungiDB:EYZ11_013011"/>
<feature type="domain" description="Major facilitator superfamily (MFS) profile" evidence="7">
    <location>
        <begin position="17"/>
        <end position="130"/>
    </location>
</feature>
<keyword evidence="4 6" id="KW-1133">Transmembrane helix</keyword>
<sequence length="130" mass="14065">MARRYLGLQGSKLQISIGLIAGMGFLLFGYNQGVTGRLLTLNPFIKYFPTIALNGIGAATYNLGCFAGSIPTIWVGSWLGLRKTIFLGSFIMVVGTLLQCTAFHLPQLIVEPLVTGFGEYSEAWANDILS</sequence>
<evidence type="ECO:0000313" key="9">
    <source>
        <dbReference type="EMBL" id="THC87544.1"/>
    </source>
</evidence>
<evidence type="ECO:0000313" key="11">
    <source>
        <dbReference type="Proteomes" id="UP000324241"/>
    </source>
</evidence>